<evidence type="ECO:0000313" key="13">
    <source>
        <dbReference type="Proteomes" id="UP000076722"/>
    </source>
</evidence>
<accession>A0A164ZVX7</accession>
<sequence length="528" mass="59283">MTIDVLRYIVLFCIAVVSFAVYRRRLSSRSNPRGLPGPPGPKPIPFLGNIHQLPPKGLWLKTFEWSAKYGDIIRLSVFGKTIIVLSSYETASELLDGRGAIYSDRPSLPLLNEYAGWNTFLLTMRYGERSILRRRMLSQFFNPSAVKNYHGLVTERARILALQTSEEPSKFQTFNRMNIGASTMMMTYGHKVTGETDNWVKDAEAAVRSLTAMGTLGSHPIDIFPILGRLPFRIWGASFVKKMENLRLGAYNLGLKPHMFTKEQVRKGNAYPSITSTLIEAQLQADGSVKDEEAIYSASGSLYLAAADTTVSSIDTFVLSMMVNPSVQKKAQQELDRLLKGQRLPTLEDRNSLPYLNAAWFPNLIFVGARWQPVGPLGFPHALTKDDEYRGMFLPAGAMVIADIWTMCHNPRDFPEPSKFDPDRYLSYRDNIPTLRADVRDPEKIIFGFGRRICLGRDLGLATLWITMATLLAVFDISIPLDSNGQPVMPDLEYVEETVNHPKPFQCDFTPRSDAMLALIREVLAGAE</sequence>
<name>A0A164ZVX7_9AGAM</name>
<comment type="pathway">
    <text evidence="2">Secondary metabolite biosynthesis.</text>
</comment>
<comment type="similarity">
    <text evidence="3 10">Belongs to the cytochrome P450 family.</text>
</comment>
<dbReference type="InterPro" id="IPR001128">
    <property type="entry name" value="Cyt_P450"/>
</dbReference>
<gene>
    <name evidence="12" type="ORF">SISNIDRAFT_480921</name>
</gene>
<dbReference type="GO" id="GO:0016705">
    <property type="term" value="F:oxidoreductase activity, acting on paired donors, with incorporation or reduction of molecular oxygen"/>
    <property type="evidence" value="ECO:0007669"/>
    <property type="project" value="InterPro"/>
</dbReference>
<evidence type="ECO:0000256" key="3">
    <source>
        <dbReference type="ARBA" id="ARBA00010617"/>
    </source>
</evidence>
<dbReference type="PANTHER" id="PTHR46300:SF7">
    <property type="entry name" value="P450, PUTATIVE (EUROFUNG)-RELATED"/>
    <property type="match status" value="1"/>
</dbReference>
<proteinExistence type="inferred from homology"/>
<dbReference type="Pfam" id="PF00067">
    <property type="entry name" value="p450"/>
    <property type="match status" value="1"/>
</dbReference>
<dbReference type="EMBL" id="KV419395">
    <property type="protein sequence ID" value="KZS98139.1"/>
    <property type="molecule type" value="Genomic_DNA"/>
</dbReference>
<comment type="cofactor">
    <cofactor evidence="1 9">
        <name>heme</name>
        <dbReference type="ChEBI" id="CHEBI:30413"/>
    </cofactor>
</comment>
<reference evidence="12 13" key="1">
    <citation type="journal article" date="2016" name="Mol. Biol. Evol.">
        <title>Comparative Genomics of Early-Diverging Mushroom-Forming Fungi Provides Insights into the Origins of Lignocellulose Decay Capabilities.</title>
        <authorList>
            <person name="Nagy L.G."/>
            <person name="Riley R."/>
            <person name="Tritt A."/>
            <person name="Adam C."/>
            <person name="Daum C."/>
            <person name="Floudas D."/>
            <person name="Sun H."/>
            <person name="Yadav J.S."/>
            <person name="Pangilinan J."/>
            <person name="Larsson K.H."/>
            <person name="Matsuura K."/>
            <person name="Barry K."/>
            <person name="Labutti K."/>
            <person name="Kuo R."/>
            <person name="Ohm R.A."/>
            <person name="Bhattacharya S.S."/>
            <person name="Shirouzu T."/>
            <person name="Yoshinaga Y."/>
            <person name="Martin F.M."/>
            <person name="Grigoriev I.V."/>
            <person name="Hibbett D.S."/>
        </authorList>
    </citation>
    <scope>NUCLEOTIDE SEQUENCE [LARGE SCALE GENOMIC DNA]</scope>
    <source>
        <strain evidence="12 13">HHB9708</strain>
    </source>
</reference>
<dbReference type="SUPFAM" id="SSF48264">
    <property type="entry name" value="Cytochrome P450"/>
    <property type="match status" value="1"/>
</dbReference>
<dbReference type="InterPro" id="IPR036396">
    <property type="entry name" value="Cyt_P450_sf"/>
</dbReference>
<evidence type="ECO:0000256" key="8">
    <source>
        <dbReference type="ARBA" id="ARBA00023033"/>
    </source>
</evidence>
<keyword evidence="11" id="KW-0472">Membrane</keyword>
<evidence type="ECO:0000256" key="1">
    <source>
        <dbReference type="ARBA" id="ARBA00001971"/>
    </source>
</evidence>
<dbReference type="PANTHER" id="PTHR46300">
    <property type="entry name" value="P450, PUTATIVE (EUROFUNG)-RELATED-RELATED"/>
    <property type="match status" value="1"/>
</dbReference>
<dbReference type="STRING" id="1314777.A0A164ZVX7"/>
<organism evidence="12 13">
    <name type="scientific">Sistotremastrum niveocremeum HHB9708</name>
    <dbReference type="NCBI Taxonomy" id="1314777"/>
    <lineage>
        <taxon>Eukaryota</taxon>
        <taxon>Fungi</taxon>
        <taxon>Dikarya</taxon>
        <taxon>Basidiomycota</taxon>
        <taxon>Agaricomycotina</taxon>
        <taxon>Agaricomycetes</taxon>
        <taxon>Sistotremastrales</taxon>
        <taxon>Sistotremastraceae</taxon>
        <taxon>Sertulicium</taxon>
        <taxon>Sertulicium niveocremeum</taxon>
    </lineage>
</organism>
<dbReference type="InterPro" id="IPR050364">
    <property type="entry name" value="Cytochrome_P450_fung"/>
</dbReference>
<dbReference type="InterPro" id="IPR017972">
    <property type="entry name" value="Cyt_P450_CS"/>
</dbReference>
<keyword evidence="6 10" id="KW-0560">Oxidoreductase</keyword>
<keyword evidence="13" id="KW-1185">Reference proteome</keyword>
<evidence type="ECO:0000256" key="9">
    <source>
        <dbReference type="PIRSR" id="PIRSR602401-1"/>
    </source>
</evidence>
<evidence type="ECO:0000256" key="10">
    <source>
        <dbReference type="RuleBase" id="RU000461"/>
    </source>
</evidence>
<dbReference type="Gene3D" id="1.10.630.10">
    <property type="entry name" value="Cytochrome P450"/>
    <property type="match status" value="1"/>
</dbReference>
<dbReference type="GO" id="GO:0004497">
    <property type="term" value="F:monooxygenase activity"/>
    <property type="evidence" value="ECO:0007669"/>
    <property type="project" value="UniProtKB-KW"/>
</dbReference>
<evidence type="ECO:0000313" key="12">
    <source>
        <dbReference type="EMBL" id="KZS98139.1"/>
    </source>
</evidence>
<keyword evidence="11" id="KW-1133">Transmembrane helix</keyword>
<dbReference type="Proteomes" id="UP000076722">
    <property type="component" value="Unassembled WGS sequence"/>
</dbReference>
<feature type="binding site" description="axial binding residue" evidence="9">
    <location>
        <position position="454"/>
    </location>
    <ligand>
        <name>heme</name>
        <dbReference type="ChEBI" id="CHEBI:30413"/>
    </ligand>
    <ligandPart>
        <name>Fe</name>
        <dbReference type="ChEBI" id="CHEBI:18248"/>
    </ligandPart>
</feature>
<feature type="transmembrane region" description="Helical" evidence="11">
    <location>
        <begin position="6"/>
        <end position="23"/>
    </location>
</feature>
<evidence type="ECO:0000256" key="4">
    <source>
        <dbReference type="ARBA" id="ARBA00022617"/>
    </source>
</evidence>
<evidence type="ECO:0000256" key="7">
    <source>
        <dbReference type="ARBA" id="ARBA00023004"/>
    </source>
</evidence>
<keyword evidence="8 10" id="KW-0503">Monooxygenase</keyword>
<dbReference type="CDD" id="cd11065">
    <property type="entry name" value="CYP64-like"/>
    <property type="match status" value="1"/>
</dbReference>
<dbReference type="PROSITE" id="PS00086">
    <property type="entry name" value="CYTOCHROME_P450"/>
    <property type="match status" value="1"/>
</dbReference>
<evidence type="ECO:0000256" key="6">
    <source>
        <dbReference type="ARBA" id="ARBA00023002"/>
    </source>
</evidence>
<evidence type="ECO:0000256" key="5">
    <source>
        <dbReference type="ARBA" id="ARBA00022723"/>
    </source>
</evidence>
<dbReference type="GO" id="GO:0020037">
    <property type="term" value="F:heme binding"/>
    <property type="evidence" value="ECO:0007669"/>
    <property type="project" value="InterPro"/>
</dbReference>
<keyword evidence="7 9" id="KW-0408">Iron</keyword>
<protein>
    <submittedName>
        <fullName evidence="12">Cytochrome P450</fullName>
    </submittedName>
</protein>
<evidence type="ECO:0000256" key="11">
    <source>
        <dbReference type="SAM" id="Phobius"/>
    </source>
</evidence>
<keyword evidence="4 9" id="KW-0349">Heme</keyword>
<dbReference type="InterPro" id="IPR002401">
    <property type="entry name" value="Cyt_P450_E_grp-I"/>
</dbReference>
<evidence type="ECO:0000256" key="2">
    <source>
        <dbReference type="ARBA" id="ARBA00005179"/>
    </source>
</evidence>
<keyword evidence="11" id="KW-0812">Transmembrane</keyword>
<dbReference type="GO" id="GO:0005506">
    <property type="term" value="F:iron ion binding"/>
    <property type="evidence" value="ECO:0007669"/>
    <property type="project" value="InterPro"/>
</dbReference>
<keyword evidence="5 9" id="KW-0479">Metal-binding</keyword>
<dbReference type="AlphaFoldDB" id="A0A164ZVX7"/>
<dbReference type="PRINTS" id="PR00463">
    <property type="entry name" value="EP450I"/>
</dbReference>